<protein>
    <submittedName>
        <fullName evidence="2">Antirestriction protein ArdA</fullName>
    </submittedName>
</protein>
<evidence type="ECO:0000256" key="1">
    <source>
        <dbReference type="SAM" id="MobiDB-lite"/>
    </source>
</evidence>
<feature type="compositionally biased region" description="Polar residues" evidence="1">
    <location>
        <begin position="1"/>
        <end position="12"/>
    </location>
</feature>
<dbReference type="InterPro" id="IPR041895">
    <property type="entry name" value="ArdA_dom1"/>
</dbReference>
<accession>A0ABW7JJ35</accession>
<proteinExistence type="predicted"/>
<dbReference type="Gene3D" id="3.10.20.480">
    <property type="entry name" value="Antirestriction protein ArdA, domain 1"/>
    <property type="match status" value="1"/>
</dbReference>
<dbReference type="RefSeq" id="WP_395113296.1">
    <property type="nucleotide sequence ID" value="NZ_JBIMSO010000030.1"/>
</dbReference>
<dbReference type="EMBL" id="JBIMSO010000030">
    <property type="protein sequence ID" value="MFH5207858.1"/>
    <property type="molecule type" value="Genomic_DNA"/>
</dbReference>
<feature type="compositionally biased region" description="Basic and acidic residues" evidence="1">
    <location>
        <begin position="20"/>
        <end position="30"/>
    </location>
</feature>
<dbReference type="InterPro" id="IPR041893">
    <property type="entry name" value="ArdA_dom3"/>
</dbReference>
<name>A0ABW7JJ35_9NOCA</name>
<organism evidence="2 3">
    <name type="scientific">Antrihabitans spumae</name>
    <dbReference type="NCBI Taxonomy" id="3373370"/>
    <lineage>
        <taxon>Bacteria</taxon>
        <taxon>Bacillati</taxon>
        <taxon>Actinomycetota</taxon>
        <taxon>Actinomycetes</taxon>
        <taxon>Mycobacteriales</taxon>
        <taxon>Nocardiaceae</taxon>
        <taxon>Antrihabitans</taxon>
    </lineage>
</organism>
<dbReference type="InterPro" id="IPR009899">
    <property type="entry name" value="ArdA"/>
</dbReference>
<gene>
    <name evidence="2" type="ORF">ACHIPZ_06470</name>
</gene>
<dbReference type="Gene3D" id="1.10.10.1190">
    <property type="entry name" value="Antirestriction protein ArdA, domain 3"/>
    <property type="match status" value="1"/>
</dbReference>
<dbReference type="Proteomes" id="UP001609175">
    <property type="component" value="Unassembled WGS sequence"/>
</dbReference>
<feature type="region of interest" description="Disordered" evidence="1">
    <location>
        <begin position="1"/>
        <end position="33"/>
    </location>
</feature>
<reference evidence="2 3" key="1">
    <citation type="submission" date="2024-10" db="EMBL/GenBank/DDBJ databases">
        <authorList>
            <person name="Riesco R."/>
        </authorList>
    </citation>
    <scope>NUCLEOTIDE SEQUENCE [LARGE SCALE GENOMIC DNA]</scope>
    <source>
        <strain evidence="2 3">NCIMB 15449</strain>
    </source>
</reference>
<evidence type="ECO:0000313" key="2">
    <source>
        <dbReference type="EMBL" id="MFH5207858.1"/>
    </source>
</evidence>
<dbReference type="Pfam" id="PF07275">
    <property type="entry name" value="ArdA"/>
    <property type="match status" value="1"/>
</dbReference>
<evidence type="ECO:0000313" key="3">
    <source>
        <dbReference type="Proteomes" id="UP001609175"/>
    </source>
</evidence>
<comment type="caution">
    <text evidence="2">The sequence shown here is derived from an EMBL/GenBank/DDBJ whole genome shotgun (WGS) entry which is preliminary data.</text>
</comment>
<sequence>MNEQHPQHNSGPEQPGNDANPEREANRENEPTPTPRIYVACLSAYNNGYLHGVWLDAARDADDIHTDIQAMLATSPMHRPDQGEIAEEFAIHDYDDFGTVQIHEYDSISLVARIARGVAEHGYAFAAWADVHESDPELFDHFETAYLGRYDSLQDYADQLIDDLGYQSELDTHVPANLRPYVRIDTEALARDLYLEGDINAYETGDGGVWLFDERA</sequence>